<dbReference type="InterPro" id="IPR023090">
    <property type="entry name" value="UPF0702_alpha/beta_dom_sf"/>
</dbReference>
<dbReference type="Pfam" id="PF04239">
    <property type="entry name" value="DUF421"/>
    <property type="match status" value="1"/>
</dbReference>
<protein>
    <recommendedName>
        <fullName evidence="8">YetF C-terminal domain-containing protein</fullName>
    </recommendedName>
</protein>
<evidence type="ECO:0000256" key="1">
    <source>
        <dbReference type="ARBA" id="ARBA00004651"/>
    </source>
</evidence>
<evidence type="ECO:0000313" key="9">
    <source>
        <dbReference type="EMBL" id="KUK76033.1"/>
    </source>
</evidence>
<evidence type="ECO:0000256" key="2">
    <source>
        <dbReference type="ARBA" id="ARBA00006448"/>
    </source>
</evidence>
<evidence type="ECO:0000259" key="8">
    <source>
        <dbReference type="Pfam" id="PF04239"/>
    </source>
</evidence>
<feature type="domain" description="YetF C-terminal" evidence="8">
    <location>
        <begin position="94"/>
        <end position="164"/>
    </location>
</feature>
<dbReference type="Gene3D" id="3.30.240.20">
    <property type="entry name" value="bsu07140 like domains"/>
    <property type="match status" value="1"/>
</dbReference>
<evidence type="ECO:0000256" key="3">
    <source>
        <dbReference type="ARBA" id="ARBA00022475"/>
    </source>
</evidence>
<feature type="transmembrane region" description="Helical" evidence="7">
    <location>
        <begin position="46"/>
        <end position="65"/>
    </location>
</feature>
<comment type="caution">
    <text evidence="9">The sequence shown here is derived from an EMBL/GenBank/DDBJ whole genome shotgun (WGS) entry which is preliminary data.</text>
</comment>
<evidence type="ECO:0000256" key="4">
    <source>
        <dbReference type="ARBA" id="ARBA00022692"/>
    </source>
</evidence>
<keyword evidence="6 7" id="KW-0472">Membrane</keyword>
<feature type="transmembrane region" description="Helical" evidence="7">
    <location>
        <begin position="71"/>
        <end position="88"/>
    </location>
</feature>
<evidence type="ECO:0000256" key="7">
    <source>
        <dbReference type="SAM" id="Phobius"/>
    </source>
</evidence>
<proteinExistence type="inferred from homology"/>
<feature type="transmembrane region" description="Helical" evidence="7">
    <location>
        <begin position="12"/>
        <end position="34"/>
    </location>
</feature>
<dbReference type="PANTHER" id="PTHR34582">
    <property type="entry name" value="UPF0702 TRANSMEMBRANE PROTEIN YCAP"/>
    <property type="match status" value="1"/>
</dbReference>
<accession>A0A101HG70</accession>
<comment type="similarity">
    <text evidence="2">Belongs to the UPF0702 family.</text>
</comment>
<dbReference type="Proteomes" id="UP000053860">
    <property type="component" value="Unassembled WGS sequence"/>
</dbReference>
<comment type="subcellular location">
    <subcellularLocation>
        <location evidence="1">Cell membrane</location>
        <topology evidence="1">Multi-pass membrane protein</topology>
    </subcellularLocation>
</comment>
<dbReference type="GO" id="GO:0005886">
    <property type="term" value="C:plasma membrane"/>
    <property type="evidence" value="ECO:0007669"/>
    <property type="project" value="UniProtKB-SubCell"/>
</dbReference>
<dbReference type="EMBL" id="LGGN01000318">
    <property type="protein sequence ID" value="KUK76033.1"/>
    <property type="molecule type" value="Genomic_DNA"/>
</dbReference>
<evidence type="ECO:0000256" key="5">
    <source>
        <dbReference type="ARBA" id="ARBA00022989"/>
    </source>
</evidence>
<organism evidence="9 10">
    <name type="scientific">Proteiniphilum acetatigenes</name>
    <dbReference type="NCBI Taxonomy" id="294710"/>
    <lineage>
        <taxon>Bacteria</taxon>
        <taxon>Pseudomonadati</taxon>
        <taxon>Bacteroidota</taxon>
        <taxon>Bacteroidia</taxon>
        <taxon>Bacteroidales</taxon>
        <taxon>Dysgonomonadaceae</taxon>
        <taxon>Proteiniphilum</taxon>
    </lineage>
</organism>
<name>A0A101HG70_9BACT</name>
<keyword evidence="5 7" id="KW-1133">Transmembrane helix</keyword>
<gene>
    <name evidence="9" type="ORF">XD92_1395</name>
</gene>
<sequence>MNWHDILFGNENYAFLAEIAVRSLIMFLIIFAGLRLTSKRTVKQLSVFELLIIIALGSAAGDPMFYKDVGIVNSLMVFVVILLLYWILTKTMEHSEKMESVLEGKPFYIIREGKAARESLTHKVLAMDEFFSALRSHQIYQLGQVKEGVLEVNGEISLLLYPEGEIKPGLPVWPDYLMKKTRQVPLSGIYACTNCGYTQYIDEGKETLCGYCQQNDEWVKAVTQSGSSE</sequence>
<evidence type="ECO:0000313" key="10">
    <source>
        <dbReference type="Proteomes" id="UP000053860"/>
    </source>
</evidence>
<evidence type="ECO:0000256" key="6">
    <source>
        <dbReference type="ARBA" id="ARBA00023136"/>
    </source>
</evidence>
<dbReference type="AlphaFoldDB" id="A0A101HG70"/>
<dbReference type="InterPro" id="IPR007353">
    <property type="entry name" value="DUF421"/>
</dbReference>
<dbReference type="PANTHER" id="PTHR34582:SF6">
    <property type="entry name" value="UPF0702 TRANSMEMBRANE PROTEIN YCAP"/>
    <property type="match status" value="1"/>
</dbReference>
<reference evidence="10" key="1">
    <citation type="journal article" date="2015" name="MBio">
        <title>Genome-Resolved Metagenomic Analysis Reveals Roles for Candidate Phyla and Other Microbial Community Members in Biogeochemical Transformations in Oil Reservoirs.</title>
        <authorList>
            <person name="Hu P."/>
            <person name="Tom L."/>
            <person name="Singh A."/>
            <person name="Thomas B.C."/>
            <person name="Baker B.J."/>
            <person name="Piceno Y.M."/>
            <person name="Andersen G.L."/>
            <person name="Banfield J.F."/>
        </authorList>
    </citation>
    <scope>NUCLEOTIDE SEQUENCE [LARGE SCALE GENOMIC DNA]</scope>
</reference>
<keyword evidence="4 7" id="KW-0812">Transmembrane</keyword>
<keyword evidence="3" id="KW-1003">Cell membrane</keyword>